<keyword evidence="9" id="KW-1133">Transmembrane helix</keyword>
<feature type="transmembrane region" description="Helical" evidence="9">
    <location>
        <begin position="28"/>
        <end position="45"/>
    </location>
</feature>
<sequence>MAVLQDKIIIFFMCFLSVFFWEINSETVICVLIAASISSFCYYFNSKKVTVVLLLLYGGICIVNPIFCIFLPLFVYDIALFRLKIVGAIVFLFTLKYWYKNETLIVLIGILSVALSWLLQVRTEKFNSLNYEYKRLRDTSQELNLYLSKKNKMLIENQDYEIHLATLKERNRIAREIHDNVGHMLSRSLLQVGALMTIYKEEVISSNLLLLKETLNDAMNSIRESVHGLHDDSIDLYSNISSMIQKFAEYKINLDYDMSDDAPINIKYCFIMVIKEGLSNVAKHSNADRIDIIVREHPVFYQFLLQDNGRNGNRKISDSGIGLENMRARVMNLNGTITIDKQEGFKIFITIPKKEVKQNK</sequence>
<evidence type="ECO:0000256" key="9">
    <source>
        <dbReference type="SAM" id="Phobius"/>
    </source>
</evidence>
<evidence type="ECO:0000259" key="10">
    <source>
        <dbReference type="Pfam" id="PF07730"/>
    </source>
</evidence>
<feature type="transmembrane region" description="Helical" evidence="9">
    <location>
        <begin position="51"/>
        <end position="74"/>
    </location>
</feature>
<dbReference type="Gene3D" id="1.20.5.1930">
    <property type="match status" value="1"/>
</dbReference>
<dbReference type="Proteomes" id="UP000247523">
    <property type="component" value="Unassembled WGS sequence"/>
</dbReference>
<protein>
    <recommendedName>
        <fullName evidence="2">histidine kinase</fullName>
        <ecNumber evidence="2">2.7.13.3</ecNumber>
    </recommendedName>
</protein>
<keyword evidence="4" id="KW-0808">Transferase</keyword>
<feature type="transmembrane region" description="Helical" evidence="9">
    <location>
        <begin position="81"/>
        <end position="98"/>
    </location>
</feature>
<keyword evidence="3" id="KW-0597">Phosphoprotein</keyword>
<evidence type="ECO:0000256" key="8">
    <source>
        <dbReference type="ARBA" id="ARBA00023012"/>
    </source>
</evidence>
<dbReference type="SUPFAM" id="SSF55874">
    <property type="entry name" value="ATPase domain of HSP90 chaperone/DNA topoisomerase II/histidine kinase"/>
    <property type="match status" value="1"/>
</dbReference>
<dbReference type="PANTHER" id="PTHR24421:SF10">
    <property type="entry name" value="NITRATE_NITRITE SENSOR PROTEIN NARQ"/>
    <property type="match status" value="1"/>
</dbReference>
<evidence type="ECO:0000313" key="11">
    <source>
        <dbReference type="EMBL" id="PXV85968.1"/>
    </source>
</evidence>
<feature type="transmembrane region" description="Helical" evidence="9">
    <location>
        <begin position="104"/>
        <end position="121"/>
    </location>
</feature>
<dbReference type="Gene3D" id="3.30.565.10">
    <property type="entry name" value="Histidine kinase-like ATPase, C-terminal domain"/>
    <property type="match status" value="1"/>
</dbReference>
<keyword evidence="6 11" id="KW-0418">Kinase</keyword>
<evidence type="ECO:0000313" key="12">
    <source>
        <dbReference type="Proteomes" id="UP000247523"/>
    </source>
</evidence>
<dbReference type="EMBL" id="QICS01000014">
    <property type="protein sequence ID" value="PXV85968.1"/>
    <property type="molecule type" value="Genomic_DNA"/>
</dbReference>
<evidence type="ECO:0000256" key="1">
    <source>
        <dbReference type="ARBA" id="ARBA00000085"/>
    </source>
</evidence>
<dbReference type="RefSeq" id="WP_170123064.1">
    <property type="nucleotide sequence ID" value="NZ_QICS01000014.1"/>
</dbReference>
<comment type="catalytic activity">
    <reaction evidence="1">
        <text>ATP + protein L-histidine = ADP + protein N-phospho-L-histidine.</text>
        <dbReference type="EC" id="2.7.13.3"/>
    </reaction>
</comment>
<evidence type="ECO:0000256" key="2">
    <source>
        <dbReference type="ARBA" id="ARBA00012438"/>
    </source>
</evidence>
<evidence type="ECO:0000256" key="4">
    <source>
        <dbReference type="ARBA" id="ARBA00022679"/>
    </source>
</evidence>
<proteinExistence type="predicted"/>
<accession>A0A318EJC8</accession>
<name>A0A318EJC8_9FIRM</name>
<dbReference type="GO" id="GO:0000155">
    <property type="term" value="F:phosphorelay sensor kinase activity"/>
    <property type="evidence" value="ECO:0007669"/>
    <property type="project" value="InterPro"/>
</dbReference>
<keyword evidence="5" id="KW-0547">Nucleotide-binding</keyword>
<reference evidence="11 12" key="1">
    <citation type="submission" date="2018-05" db="EMBL/GenBank/DDBJ databases">
        <title>Genomic Encyclopedia of Type Strains, Phase IV (KMG-IV): sequencing the most valuable type-strain genomes for metagenomic binning, comparative biology and taxonomic classification.</title>
        <authorList>
            <person name="Goeker M."/>
        </authorList>
    </citation>
    <scope>NUCLEOTIDE SEQUENCE [LARGE SCALE GENOMIC DNA]</scope>
    <source>
        <strain evidence="11 12">DSM 28816</strain>
    </source>
</reference>
<dbReference type="AlphaFoldDB" id="A0A318EJC8"/>
<dbReference type="CDD" id="cd16917">
    <property type="entry name" value="HATPase_UhpB-NarQ-NarX-like"/>
    <property type="match status" value="1"/>
</dbReference>
<dbReference type="InterPro" id="IPR011712">
    <property type="entry name" value="Sig_transdc_His_kin_sub3_dim/P"/>
</dbReference>
<dbReference type="InterPro" id="IPR036890">
    <property type="entry name" value="HATPase_C_sf"/>
</dbReference>
<evidence type="ECO:0000256" key="6">
    <source>
        <dbReference type="ARBA" id="ARBA00022777"/>
    </source>
</evidence>
<evidence type="ECO:0000256" key="5">
    <source>
        <dbReference type="ARBA" id="ARBA00022741"/>
    </source>
</evidence>
<comment type="caution">
    <text evidence="11">The sequence shown here is derived from an EMBL/GenBank/DDBJ whole genome shotgun (WGS) entry which is preliminary data.</text>
</comment>
<feature type="domain" description="Signal transduction histidine kinase subgroup 3 dimerisation and phosphoacceptor" evidence="10">
    <location>
        <begin position="169"/>
        <end position="232"/>
    </location>
</feature>
<keyword evidence="7" id="KW-0067">ATP-binding</keyword>
<dbReference type="PANTHER" id="PTHR24421">
    <property type="entry name" value="NITRATE/NITRITE SENSOR PROTEIN NARX-RELATED"/>
    <property type="match status" value="1"/>
</dbReference>
<keyword evidence="8" id="KW-0902">Two-component regulatory system</keyword>
<dbReference type="GO" id="GO:0046983">
    <property type="term" value="F:protein dimerization activity"/>
    <property type="evidence" value="ECO:0007669"/>
    <property type="project" value="InterPro"/>
</dbReference>
<keyword evidence="9" id="KW-0812">Transmembrane</keyword>
<dbReference type="Pfam" id="PF07730">
    <property type="entry name" value="HisKA_3"/>
    <property type="match status" value="1"/>
</dbReference>
<dbReference type="EC" id="2.7.13.3" evidence="2"/>
<feature type="transmembrane region" description="Helical" evidence="9">
    <location>
        <begin position="6"/>
        <end position="21"/>
    </location>
</feature>
<dbReference type="GO" id="GO:0005524">
    <property type="term" value="F:ATP binding"/>
    <property type="evidence" value="ECO:0007669"/>
    <property type="project" value="UniProtKB-KW"/>
</dbReference>
<dbReference type="GO" id="GO:0016020">
    <property type="term" value="C:membrane"/>
    <property type="evidence" value="ECO:0007669"/>
    <property type="project" value="InterPro"/>
</dbReference>
<keyword evidence="9" id="KW-0472">Membrane</keyword>
<evidence type="ECO:0000256" key="3">
    <source>
        <dbReference type="ARBA" id="ARBA00022553"/>
    </source>
</evidence>
<dbReference type="InterPro" id="IPR050482">
    <property type="entry name" value="Sensor_HK_TwoCompSys"/>
</dbReference>
<evidence type="ECO:0000256" key="7">
    <source>
        <dbReference type="ARBA" id="ARBA00022840"/>
    </source>
</evidence>
<gene>
    <name evidence="11" type="ORF">C8E03_11445</name>
</gene>
<organism evidence="11 12">
    <name type="scientific">Lachnotalea glycerini</name>
    <dbReference type="NCBI Taxonomy" id="1763509"/>
    <lineage>
        <taxon>Bacteria</taxon>
        <taxon>Bacillati</taxon>
        <taxon>Bacillota</taxon>
        <taxon>Clostridia</taxon>
        <taxon>Lachnospirales</taxon>
        <taxon>Lachnospiraceae</taxon>
        <taxon>Lachnotalea</taxon>
    </lineage>
</organism>